<comment type="caution">
    <text evidence="3">The sequence shown here is derived from an EMBL/GenBank/DDBJ whole genome shotgun (WGS) entry which is preliminary data.</text>
</comment>
<protein>
    <submittedName>
        <fullName evidence="3">DnaA regulatory inactivator Hda</fullName>
    </submittedName>
</protein>
<dbReference type="InterPro" id="IPR013317">
    <property type="entry name" value="DnaA_dom"/>
</dbReference>
<dbReference type="Proteomes" id="UP000753376">
    <property type="component" value="Unassembled WGS sequence"/>
</dbReference>
<evidence type="ECO:0000313" key="3">
    <source>
        <dbReference type="EMBL" id="MBU2874422.1"/>
    </source>
</evidence>
<feature type="domain" description="Chromosomal replication initiator protein DnaA ATPAse" evidence="1">
    <location>
        <begin position="101"/>
        <end position="165"/>
    </location>
</feature>
<feature type="domain" description="Hda lid" evidence="2">
    <location>
        <begin position="172"/>
        <end position="236"/>
    </location>
</feature>
<evidence type="ECO:0000313" key="4">
    <source>
        <dbReference type="Proteomes" id="UP000753376"/>
    </source>
</evidence>
<dbReference type="PANTHER" id="PTHR30050:SF5">
    <property type="entry name" value="DNAA REGULATORY INACTIVATOR HDA"/>
    <property type="match status" value="1"/>
</dbReference>
<dbReference type="InterPro" id="IPR017788">
    <property type="entry name" value="Hda"/>
</dbReference>
<dbReference type="Pfam" id="PF22688">
    <property type="entry name" value="Hda_lid"/>
    <property type="match status" value="1"/>
</dbReference>
<gene>
    <name evidence="3" type="primary">hda</name>
    <name evidence="3" type="ORF">KO508_10460</name>
</gene>
<keyword evidence="4" id="KW-1185">Reference proteome</keyword>
<accession>A0ABS6A8A6</accession>
<dbReference type="EMBL" id="JAHKPV010000018">
    <property type="protein sequence ID" value="MBU2874422.1"/>
    <property type="molecule type" value="Genomic_DNA"/>
</dbReference>
<dbReference type="PANTHER" id="PTHR30050">
    <property type="entry name" value="CHROMOSOMAL REPLICATION INITIATOR PROTEIN DNAA"/>
    <property type="match status" value="1"/>
</dbReference>
<evidence type="ECO:0000259" key="1">
    <source>
        <dbReference type="Pfam" id="PF00308"/>
    </source>
</evidence>
<dbReference type="Pfam" id="PF00308">
    <property type="entry name" value="Bac_DnaA"/>
    <property type="match status" value="1"/>
</dbReference>
<dbReference type="RefSeq" id="WP_216008260.1">
    <property type="nucleotide sequence ID" value="NZ_JAHKPV010000018.1"/>
</dbReference>
<evidence type="ECO:0000259" key="2">
    <source>
        <dbReference type="Pfam" id="PF22688"/>
    </source>
</evidence>
<dbReference type="NCBIfam" id="TIGR03420">
    <property type="entry name" value="DnaA_homol_Hda"/>
    <property type="match status" value="1"/>
</dbReference>
<proteinExistence type="predicted"/>
<sequence>MEGQTPVSNSQLVLGVRLRDDARFDNFHGDRNREAALRLSSVFSQPAGLPVVVVCGDSDTGKSHLLQAACHHAEAEGKTAVCISIAELEPFGPEALAGLDTMDVVALDDLDRVAGKADWEEAVFHLYNRLHDGGHMLVVSLSEVPGSLPFVLPDLVSRLHHGFIVQLGTYRDDDRLKILMARAQKRGLTMTDDVAGFIMRRAPRRLGELLGILDTLDENSLQAQRRLTVPFVKTVMRW</sequence>
<dbReference type="InterPro" id="IPR055199">
    <property type="entry name" value="Hda_lid"/>
</dbReference>
<name>A0ABS6A8A6_9GAMM</name>
<organism evidence="3 4">
    <name type="scientific">Marinobacter salexigens</name>
    <dbReference type="NCBI Taxonomy" id="1925763"/>
    <lineage>
        <taxon>Bacteria</taxon>
        <taxon>Pseudomonadati</taxon>
        <taxon>Pseudomonadota</taxon>
        <taxon>Gammaproteobacteria</taxon>
        <taxon>Pseudomonadales</taxon>
        <taxon>Marinobacteraceae</taxon>
        <taxon>Marinobacter</taxon>
    </lineage>
</organism>
<reference evidence="3 4" key="1">
    <citation type="submission" date="2021-05" db="EMBL/GenBank/DDBJ databases">
        <title>Draft genomes of bacteria isolated from model marine particles.</title>
        <authorList>
            <person name="Datta M.S."/>
            <person name="Schwartzman J.A."/>
            <person name="Enke T.N."/>
            <person name="Saavedra J."/>
            <person name="Cermak N."/>
            <person name="Cordero O.X."/>
        </authorList>
    </citation>
    <scope>NUCLEOTIDE SEQUENCE [LARGE SCALE GENOMIC DNA]</scope>
    <source>
        <strain evidence="3 4">D2M19</strain>
    </source>
</reference>